<protein>
    <submittedName>
        <fullName evidence="2">Uncharacterized protein</fullName>
    </submittedName>
</protein>
<evidence type="ECO:0000313" key="2">
    <source>
        <dbReference type="EMBL" id="KIY70831.1"/>
    </source>
</evidence>
<dbReference type="Proteomes" id="UP000054007">
    <property type="component" value="Unassembled WGS sequence"/>
</dbReference>
<reference evidence="2 3" key="1">
    <citation type="journal article" date="2015" name="Fungal Genet. Biol.">
        <title>Evolution of novel wood decay mechanisms in Agaricales revealed by the genome sequences of Fistulina hepatica and Cylindrobasidium torrendii.</title>
        <authorList>
            <person name="Floudas D."/>
            <person name="Held B.W."/>
            <person name="Riley R."/>
            <person name="Nagy L.G."/>
            <person name="Koehler G."/>
            <person name="Ransdell A.S."/>
            <person name="Younus H."/>
            <person name="Chow J."/>
            <person name="Chiniquy J."/>
            <person name="Lipzen A."/>
            <person name="Tritt A."/>
            <person name="Sun H."/>
            <person name="Haridas S."/>
            <person name="LaButti K."/>
            <person name="Ohm R.A."/>
            <person name="Kues U."/>
            <person name="Blanchette R.A."/>
            <person name="Grigoriev I.V."/>
            <person name="Minto R.E."/>
            <person name="Hibbett D.S."/>
        </authorList>
    </citation>
    <scope>NUCLEOTIDE SEQUENCE [LARGE SCALE GENOMIC DNA]</scope>
    <source>
        <strain evidence="2 3">FP15055 ss-10</strain>
    </source>
</reference>
<dbReference type="EMBL" id="KN880462">
    <property type="protein sequence ID" value="KIY70831.1"/>
    <property type="molecule type" value="Genomic_DNA"/>
</dbReference>
<evidence type="ECO:0000256" key="1">
    <source>
        <dbReference type="SAM" id="MobiDB-lite"/>
    </source>
</evidence>
<organism evidence="2 3">
    <name type="scientific">Cylindrobasidium torrendii FP15055 ss-10</name>
    <dbReference type="NCBI Taxonomy" id="1314674"/>
    <lineage>
        <taxon>Eukaryota</taxon>
        <taxon>Fungi</taxon>
        <taxon>Dikarya</taxon>
        <taxon>Basidiomycota</taxon>
        <taxon>Agaricomycotina</taxon>
        <taxon>Agaricomycetes</taxon>
        <taxon>Agaricomycetidae</taxon>
        <taxon>Agaricales</taxon>
        <taxon>Marasmiineae</taxon>
        <taxon>Physalacriaceae</taxon>
        <taxon>Cylindrobasidium</taxon>
    </lineage>
</organism>
<gene>
    <name evidence="2" type="ORF">CYLTODRAFT_441688</name>
</gene>
<sequence>MTSQPFREFQFDAINQICPERWCPKGYVDYEMGVTGKEVSREWREKCARLEAEDDARQAAARAQFTPSTSLTEILLAQPPVPLIVPSFKFEYPLEPPPAPEPTTSSQEPRTKAKPKGKKRGRSEKPAQAPRKHYAKVDQPPLPTAIETLNVHFNEAAYNLLSKTVSGAIGVRITFPGVSDVVWDGTLLFGD</sequence>
<feature type="non-terminal residue" evidence="2">
    <location>
        <position position="191"/>
    </location>
</feature>
<feature type="compositionally biased region" description="Basic residues" evidence="1">
    <location>
        <begin position="112"/>
        <end position="122"/>
    </location>
</feature>
<dbReference type="AlphaFoldDB" id="A0A0D7BMK8"/>
<evidence type="ECO:0000313" key="3">
    <source>
        <dbReference type="Proteomes" id="UP000054007"/>
    </source>
</evidence>
<feature type="region of interest" description="Disordered" evidence="1">
    <location>
        <begin position="94"/>
        <end position="139"/>
    </location>
</feature>
<keyword evidence="3" id="KW-1185">Reference proteome</keyword>
<proteinExistence type="predicted"/>
<accession>A0A0D7BMK8</accession>
<name>A0A0D7BMK8_9AGAR</name>